<accession>A0A803PM27</accession>
<evidence type="ECO:0000313" key="3">
    <source>
        <dbReference type="Proteomes" id="UP000596661"/>
    </source>
</evidence>
<feature type="compositionally biased region" description="Polar residues" evidence="1">
    <location>
        <begin position="73"/>
        <end position="86"/>
    </location>
</feature>
<reference evidence="2" key="2">
    <citation type="submission" date="2021-03" db="UniProtKB">
        <authorList>
            <consortium name="EnsemblPlants"/>
        </authorList>
    </citation>
    <scope>IDENTIFICATION</scope>
</reference>
<dbReference type="Proteomes" id="UP000596661">
    <property type="component" value="Chromosome 5"/>
</dbReference>
<keyword evidence="3" id="KW-1185">Reference proteome</keyword>
<feature type="region of interest" description="Disordered" evidence="1">
    <location>
        <begin position="1"/>
        <end position="27"/>
    </location>
</feature>
<feature type="compositionally biased region" description="Polar residues" evidence="1">
    <location>
        <begin position="1"/>
        <end position="10"/>
    </location>
</feature>
<dbReference type="EnsemblPlants" id="evm.model.05.1625">
    <property type="protein sequence ID" value="cds.evm.model.05.1625"/>
    <property type="gene ID" value="evm.TU.05.1625"/>
</dbReference>
<feature type="region of interest" description="Disordered" evidence="1">
    <location>
        <begin position="39"/>
        <end position="95"/>
    </location>
</feature>
<organism evidence="2 3">
    <name type="scientific">Cannabis sativa</name>
    <name type="common">Hemp</name>
    <name type="synonym">Marijuana</name>
    <dbReference type="NCBI Taxonomy" id="3483"/>
    <lineage>
        <taxon>Eukaryota</taxon>
        <taxon>Viridiplantae</taxon>
        <taxon>Streptophyta</taxon>
        <taxon>Embryophyta</taxon>
        <taxon>Tracheophyta</taxon>
        <taxon>Spermatophyta</taxon>
        <taxon>Magnoliopsida</taxon>
        <taxon>eudicotyledons</taxon>
        <taxon>Gunneridae</taxon>
        <taxon>Pentapetalae</taxon>
        <taxon>rosids</taxon>
        <taxon>fabids</taxon>
        <taxon>Rosales</taxon>
        <taxon>Cannabaceae</taxon>
        <taxon>Cannabis</taxon>
    </lineage>
</organism>
<reference evidence="2" key="1">
    <citation type="submission" date="2018-11" db="EMBL/GenBank/DDBJ databases">
        <authorList>
            <person name="Grassa J C."/>
        </authorList>
    </citation>
    <scope>NUCLEOTIDE SEQUENCE [LARGE SCALE GENOMIC DNA]</scope>
</reference>
<dbReference type="Gramene" id="evm.model.05.1625">
    <property type="protein sequence ID" value="cds.evm.model.05.1625"/>
    <property type="gene ID" value="evm.TU.05.1625"/>
</dbReference>
<sequence length="95" mass="10379">MDGSNELSSNLKRRIHETEESNRQLREQMDELIHLVHSQHSSIMGTSHASGAGVGGASNEQVRADLTSDPVAQPSSATNVFTTSPPLRSKKIWLQ</sequence>
<feature type="compositionally biased region" description="Basic and acidic residues" evidence="1">
    <location>
        <begin position="16"/>
        <end position="27"/>
    </location>
</feature>
<evidence type="ECO:0000313" key="2">
    <source>
        <dbReference type="EnsemblPlants" id="cds.evm.model.05.1625"/>
    </source>
</evidence>
<protein>
    <submittedName>
        <fullName evidence="2">Uncharacterized protein</fullName>
    </submittedName>
</protein>
<dbReference type="EMBL" id="UZAU01000542">
    <property type="status" value="NOT_ANNOTATED_CDS"/>
    <property type="molecule type" value="Genomic_DNA"/>
</dbReference>
<dbReference type="AlphaFoldDB" id="A0A803PM27"/>
<name>A0A803PM27_CANSA</name>
<evidence type="ECO:0000256" key="1">
    <source>
        <dbReference type="SAM" id="MobiDB-lite"/>
    </source>
</evidence>
<proteinExistence type="predicted"/>